<evidence type="ECO:0000313" key="6">
    <source>
        <dbReference type="EMBL" id="WOG86214.1"/>
    </source>
</evidence>
<keyword evidence="3" id="KW-0694">RNA-binding</keyword>
<gene>
    <name evidence="6" type="ORF">DCAR_0205415</name>
</gene>
<evidence type="ECO:0000256" key="3">
    <source>
        <dbReference type="ARBA" id="ARBA00022884"/>
    </source>
</evidence>
<dbReference type="PANTHER" id="PTHR12537">
    <property type="entry name" value="RNA BINDING PROTEIN PUMILIO-RELATED"/>
    <property type="match status" value="1"/>
</dbReference>
<dbReference type="SUPFAM" id="SSF48371">
    <property type="entry name" value="ARM repeat"/>
    <property type="match status" value="1"/>
</dbReference>
<dbReference type="PROSITE" id="PS50302">
    <property type="entry name" value="PUM"/>
    <property type="match status" value="1"/>
</dbReference>
<dbReference type="GO" id="GO:0006417">
    <property type="term" value="P:regulation of translation"/>
    <property type="evidence" value="ECO:0007669"/>
    <property type="project" value="UniProtKB-KW"/>
</dbReference>
<dbReference type="PROSITE" id="PS50303">
    <property type="entry name" value="PUM_HD"/>
    <property type="match status" value="1"/>
</dbReference>
<organism evidence="6 7">
    <name type="scientific">Daucus carota subsp. sativus</name>
    <name type="common">Carrot</name>
    <dbReference type="NCBI Taxonomy" id="79200"/>
    <lineage>
        <taxon>Eukaryota</taxon>
        <taxon>Viridiplantae</taxon>
        <taxon>Streptophyta</taxon>
        <taxon>Embryophyta</taxon>
        <taxon>Tracheophyta</taxon>
        <taxon>Spermatophyta</taxon>
        <taxon>Magnoliopsida</taxon>
        <taxon>eudicotyledons</taxon>
        <taxon>Gunneridae</taxon>
        <taxon>Pentapetalae</taxon>
        <taxon>asterids</taxon>
        <taxon>campanulids</taxon>
        <taxon>Apiales</taxon>
        <taxon>Apiaceae</taxon>
        <taxon>Apioideae</taxon>
        <taxon>Scandiceae</taxon>
        <taxon>Daucinae</taxon>
        <taxon>Daucus</taxon>
        <taxon>Daucus sect. Daucus</taxon>
    </lineage>
</organism>
<evidence type="ECO:0000259" key="5">
    <source>
        <dbReference type="PROSITE" id="PS50303"/>
    </source>
</evidence>
<dbReference type="EMBL" id="CP093344">
    <property type="protein sequence ID" value="WOG86214.1"/>
    <property type="molecule type" value="Genomic_DNA"/>
</dbReference>
<protein>
    <recommendedName>
        <fullName evidence="5">PUM-HD domain-containing protein</fullName>
    </recommendedName>
</protein>
<accession>A0AAF0WBU9</accession>
<keyword evidence="2" id="KW-0810">Translation regulation</keyword>
<dbReference type="GO" id="GO:0003729">
    <property type="term" value="F:mRNA binding"/>
    <property type="evidence" value="ECO:0007669"/>
    <property type="project" value="TreeGrafter"/>
</dbReference>
<name>A0AAF0WBU9_DAUCS</name>
<evidence type="ECO:0000256" key="1">
    <source>
        <dbReference type="ARBA" id="ARBA00022737"/>
    </source>
</evidence>
<evidence type="ECO:0000313" key="7">
    <source>
        <dbReference type="Proteomes" id="UP000077755"/>
    </source>
</evidence>
<dbReference type="Proteomes" id="UP000077755">
    <property type="component" value="Chromosome 2"/>
</dbReference>
<dbReference type="InterPro" id="IPR033133">
    <property type="entry name" value="PUM-HD"/>
</dbReference>
<sequence>MPYDAARAYEPSYSGGYTLNPNGYYGQGLTQTWSNGQNGYYDRGFTRKRSNVLHGYCRQGSTGTRSNTNLIKSMACLANPLEIVSTAMTREGSLCLQNLLLEGNQEIKTTILEGVLDHIHQLLMHQYGHHMIDKLVESCGDFEMQKILEKLASEPDLLVRAACCKEGSSSIQKLIKHLKKSPHSWLLTSALAPKVVDLATNKTARHVFRECLNLLGSQANKGLYEEAIKNFDLLARDEVGCLALNDCIDFVTNHLERKRILQLVIDNAISLAYDPYGY</sequence>
<feature type="domain" description="PUM-HD" evidence="5">
    <location>
        <begin position="48"/>
        <end position="278"/>
    </location>
</feature>
<feature type="repeat" description="Pumilio" evidence="4">
    <location>
        <begin position="114"/>
        <end position="149"/>
    </location>
</feature>
<reference evidence="6" key="2">
    <citation type="submission" date="2022-03" db="EMBL/GenBank/DDBJ databases">
        <title>Draft title - Genomic analysis of global carrot germplasm unveils the trajectory of domestication and the origin of high carotenoid orange carrot.</title>
        <authorList>
            <person name="Iorizzo M."/>
            <person name="Ellison S."/>
            <person name="Senalik D."/>
            <person name="Macko-Podgorni A."/>
            <person name="Grzebelus D."/>
            <person name="Bostan H."/>
            <person name="Rolling W."/>
            <person name="Curaba J."/>
            <person name="Simon P."/>
        </authorList>
    </citation>
    <scope>NUCLEOTIDE SEQUENCE</scope>
    <source>
        <tissue evidence="6">Leaf</tissue>
    </source>
</reference>
<keyword evidence="1" id="KW-0677">Repeat</keyword>
<dbReference type="InterPro" id="IPR011989">
    <property type="entry name" value="ARM-like"/>
</dbReference>
<dbReference type="PANTHER" id="PTHR12537:SF137">
    <property type="entry name" value="PUMILIO HOMOLOG 16-RELATED"/>
    <property type="match status" value="1"/>
</dbReference>
<proteinExistence type="predicted"/>
<evidence type="ECO:0000256" key="4">
    <source>
        <dbReference type="PROSITE-ProRule" id="PRU00317"/>
    </source>
</evidence>
<dbReference type="SMART" id="SM00025">
    <property type="entry name" value="Pumilio"/>
    <property type="match status" value="3"/>
</dbReference>
<dbReference type="GO" id="GO:0005737">
    <property type="term" value="C:cytoplasm"/>
    <property type="evidence" value="ECO:0007669"/>
    <property type="project" value="TreeGrafter"/>
</dbReference>
<dbReference type="InterPro" id="IPR001313">
    <property type="entry name" value="Pumilio_RNA-bd_rpt"/>
</dbReference>
<evidence type="ECO:0000256" key="2">
    <source>
        <dbReference type="ARBA" id="ARBA00022845"/>
    </source>
</evidence>
<dbReference type="Pfam" id="PF00806">
    <property type="entry name" value="PUF"/>
    <property type="match status" value="3"/>
</dbReference>
<dbReference type="AlphaFoldDB" id="A0AAF0WBU9"/>
<keyword evidence="7" id="KW-1185">Reference proteome</keyword>
<reference evidence="6" key="1">
    <citation type="journal article" date="2016" name="Nat. Genet.">
        <title>A high-quality carrot genome assembly provides new insights into carotenoid accumulation and asterid genome evolution.</title>
        <authorList>
            <person name="Iorizzo M."/>
            <person name="Ellison S."/>
            <person name="Senalik D."/>
            <person name="Zeng P."/>
            <person name="Satapoomin P."/>
            <person name="Huang J."/>
            <person name="Bowman M."/>
            <person name="Iovene M."/>
            <person name="Sanseverino W."/>
            <person name="Cavagnaro P."/>
            <person name="Yildiz M."/>
            <person name="Macko-Podgorni A."/>
            <person name="Moranska E."/>
            <person name="Grzebelus E."/>
            <person name="Grzebelus D."/>
            <person name="Ashrafi H."/>
            <person name="Zheng Z."/>
            <person name="Cheng S."/>
            <person name="Spooner D."/>
            <person name="Van Deynze A."/>
            <person name="Simon P."/>
        </authorList>
    </citation>
    <scope>NUCLEOTIDE SEQUENCE</scope>
    <source>
        <tissue evidence="6">Leaf</tissue>
    </source>
</reference>
<dbReference type="Gene3D" id="1.25.10.10">
    <property type="entry name" value="Leucine-rich Repeat Variant"/>
    <property type="match status" value="1"/>
</dbReference>
<dbReference type="InterPro" id="IPR016024">
    <property type="entry name" value="ARM-type_fold"/>
</dbReference>